<dbReference type="Proteomes" id="UP001055101">
    <property type="component" value="Unassembled WGS sequence"/>
</dbReference>
<keyword evidence="2" id="KW-1185">Reference proteome</keyword>
<name>A0ABQ4TSB7_9HYPH</name>
<evidence type="ECO:0000313" key="1">
    <source>
        <dbReference type="EMBL" id="GJE57531.1"/>
    </source>
</evidence>
<reference evidence="1" key="1">
    <citation type="journal article" date="2021" name="Front. Microbiol.">
        <title>Comprehensive Comparative Genomics and Phenotyping of Methylobacterium Species.</title>
        <authorList>
            <person name="Alessa O."/>
            <person name="Ogura Y."/>
            <person name="Fujitani Y."/>
            <person name="Takami H."/>
            <person name="Hayashi T."/>
            <person name="Sahin N."/>
            <person name="Tani A."/>
        </authorList>
    </citation>
    <scope>NUCLEOTIDE SEQUENCE</scope>
    <source>
        <strain evidence="1">DSM 23674</strain>
    </source>
</reference>
<protein>
    <submittedName>
        <fullName evidence="1">Uncharacterized protein</fullName>
    </submittedName>
</protein>
<sequence length="81" mass="8871">MRTTEPITRKRSDAPPYCAWAERVPRRRPGAAAAGSITIRQAGLRLAFWLFRQAVIAPTFGMLEAQSRQTSGSQAVRASAV</sequence>
<dbReference type="EMBL" id="BPRA01000024">
    <property type="protein sequence ID" value="GJE57531.1"/>
    <property type="molecule type" value="Genomic_DNA"/>
</dbReference>
<gene>
    <name evidence="1" type="ORF">EKPJFOCH_4048</name>
</gene>
<reference evidence="1" key="2">
    <citation type="submission" date="2021-08" db="EMBL/GenBank/DDBJ databases">
        <authorList>
            <person name="Tani A."/>
            <person name="Ola A."/>
            <person name="Ogura Y."/>
            <person name="Katsura K."/>
            <person name="Hayashi T."/>
        </authorList>
    </citation>
    <scope>NUCLEOTIDE SEQUENCE</scope>
    <source>
        <strain evidence="1">DSM 23674</strain>
    </source>
</reference>
<comment type="caution">
    <text evidence="1">The sequence shown here is derived from an EMBL/GenBank/DDBJ whole genome shotgun (WGS) entry which is preliminary data.</text>
</comment>
<organism evidence="1 2">
    <name type="scientific">Methylobacterium thuringiense</name>
    <dbReference type="NCBI Taxonomy" id="1003091"/>
    <lineage>
        <taxon>Bacteria</taxon>
        <taxon>Pseudomonadati</taxon>
        <taxon>Pseudomonadota</taxon>
        <taxon>Alphaproteobacteria</taxon>
        <taxon>Hyphomicrobiales</taxon>
        <taxon>Methylobacteriaceae</taxon>
        <taxon>Methylobacterium</taxon>
    </lineage>
</organism>
<proteinExistence type="predicted"/>
<evidence type="ECO:0000313" key="2">
    <source>
        <dbReference type="Proteomes" id="UP001055101"/>
    </source>
</evidence>
<accession>A0ABQ4TSB7</accession>